<evidence type="ECO:0000256" key="5">
    <source>
        <dbReference type="ARBA" id="ARBA00022475"/>
    </source>
</evidence>
<evidence type="ECO:0000256" key="22">
    <source>
        <dbReference type="SAM" id="SignalP"/>
    </source>
</evidence>
<dbReference type="Gene3D" id="3.20.20.370">
    <property type="entry name" value="Glycoside hydrolase/deacetylase"/>
    <property type="match status" value="1"/>
</dbReference>
<comment type="caution">
    <text evidence="24">The sequence shown here is derived from an EMBL/GenBank/DDBJ whole genome shotgun (WGS) entry which is preliminary data.</text>
</comment>
<evidence type="ECO:0000256" key="17">
    <source>
        <dbReference type="ARBA" id="ARBA00023288"/>
    </source>
</evidence>
<feature type="chain" id="PRO_5040284921" description="chitin deacetylase" evidence="22">
    <location>
        <begin position="27"/>
        <end position="359"/>
    </location>
</feature>
<keyword evidence="11" id="KW-0378">Hydrolase</keyword>
<dbReference type="GO" id="GO:0004099">
    <property type="term" value="F:chitin deacetylase activity"/>
    <property type="evidence" value="ECO:0007669"/>
    <property type="project" value="UniProtKB-EC"/>
</dbReference>
<keyword evidence="5" id="KW-1003">Cell membrane</keyword>
<feature type="domain" description="NodB homology" evidence="23">
    <location>
        <begin position="127"/>
        <end position="319"/>
    </location>
</feature>
<comment type="catalytic activity">
    <reaction evidence="21">
        <text>[(1-&gt;4)-N-acetyl-beta-D-glucosaminyl](n) + n H2O = chitosan + n acetate</text>
        <dbReference type="Rhea" id="RHEA:10464"/>
        <dbReference type="Rhea" id="RHEA-COMP:9593"/>
        <dbReference type="Rhea" id="RHEA-COMP:9597"/>
        <dbReference type="ChEBI" id="CHEBI:15377"/>
        <dbReference type="ChEBI" id="CHEBI:17029"/>
        <dbReference type="ChEBI" id="CHEBI:30089"/>
        <dbReference type="ChEBI" id="CHEBI:57704"/>
        <dbReference type="EC" id="3.5.1.41"/>
    </reaction>
    <physiologicalReaction direction="left-to-right" evidence="21">
        <dbReference type="Rhea" id="RHEA:10465"/>
    </physiologicalReaction>
</comment>
<feature type="non-terminal residue" evidence="24">
    <location>
        <position position="359"/>
    </location>
</feature>
<keyword evidence="12" id="KW-0146">Chitin degradation</keyword>
<dbReference type="OrthoDB" id="407355at2759"/>
<dbReference type="PANTHER" id="PTHR10587">
    <property type="entry name" value="GLYCOSYL TRANSFERASE-RELATED"/>
    <property type="match status" value="1"/>
</dbReference>
<keyword evidence="17" id="KW-0449">Lipoprotein</keyword>
<gene>
    <name evidence="24" type="ORF">AMORRO_LOCUS6418</name>
</gene>
<feature type="signal peptide" evidence="22">
    <location>
        <begin position="1"/>
        <end position="26"/>
    </location>
</feature>
<evidence type="ECO:0000256" key="11">
    <source>
        <dbReference type="ARBA" id="ARBA00022801"/>
    </source>
</evidence>
<evidence type="ECO:0000256" key="10">
    <source>
        <dbReference type="ARBA" id="ARBA00022729"/>
    </source>
</evidence>
<dbReference type="Pfam" id="PF01522">
    <property type="entry name" value="Polysacc_deac_1"/>
    <property type="match status" value="1"/>
</dbReference>
<dbReference type="GO" id="GO:0071555">
    <property type="term" value="P:cell wall organization"/>
    <property type="evidence" value="ECO:0007669"/>
    <property type="project" value="UniProtKB-KW"/>
</dbReference>
<dbReference type="InterPro" id="IPR002509">
    <property type="entry name" value="NODB_dom"/>
</dbReference>
<sequence>MYQLYITIKLLILLVFLSNISGHARSQSLPPTQVIDSSPSVTITFNGRNLIYPALDKIPDLNDPVVKQWVKELDLSKVPNLPMSNGGQVSYDQPNCESETYMKSDQGSWTCQKHAAPDDIVTCPKVGHWGLTYDDGPSKFTPKLLDYLNKKNLKATFFVTGSRVVSNPLTLKAAYESGHHIAVHTWSHPALTSLSNESVVAELKWTIKAIHDVINMTPIYFRPPYGDTDNRIRAISKAVGLITTLWLPEFDSQDWSLVPDPKKSVDAIVQTFNSWMENFPKMTTGFIVLQHDLYPQTVDAAINIIDKAIKVRGLNITTVARCLGDLKPYVELFNNSNSSSGNKNSAAYNHSPSMTLMIM</sequence>
<evidence type="ECO:0000256" key="18">
    <source>
        <dbReference type="ARBA" id="ARBA00023316"/>
    </source>
</evidence>
<evidence type="ECO:0000256" key="8">
    <source>
        <dbReference type="ARBA" id="ARBA00022622"/>
    </source>
</evidence>
<evidence type="ECO:0000256" key="12">
    <source>
        <dbReference type="ARBA" id="ARBA00023024"/>
    </source>
</evidence>
<dbReference type="EC" id="3.5.1.41" evidence="20"/>
<evidence type="ECO:0000256" key="13">
    <source>
        <dbReference type="ARBA" id="ARBA00023136"/>
    </source>
</evidence>
<keyword evidence="8" id="KW-0336">GPI-anchor</keyword>
<keyword evidence="15" id="KW-0119">Carbohydrate metabolism</keyword>
<keyword evidence="18" id="KW-0961">Cell wall biogenesis/degradation</keyword>
<evidence type="ECO:0000256" key="15">
    <source>
        <dbReference type="ARBA" id="ARBA00023277"/>
    </source>
</evidence>
<evidence type="ECO:0000313" key="25">
    <source>
        <dbReference type="Proteomes" id="UP000789342"/>
    </source>
</evidence>
<keyword evidence="16" id="KW-0170">Cobalt</keyword>
<dbReference type="GO" id="GO:0009272">
    <property type="term" value="P:fungal-type cell wall biogenesis"/>
    <property type="evidence" value="ECO:0007669"/>
    <property type="project" value="UniProtKB-ARBA"/>
</dbReference>
<evidence type="ECO:0000256" key="7">
    <source>
        <dbReference type="ARBA" id="ARBA00022525"/>
    </source>
</evidence>
<evidence type="ECO:0000256" key="19">
    <source>
        <dbReference type="ARBA" id="ARBA00023326"/>
    </source>
</evidence>
<dbReference type="SUPFAM" id="SSF88713">
    <property type="entry name" value="Glycoside hydrolase/deacetylase"/>
    <property type="match status" value="1"/>
</dbReference>
<evidence type="ECO:0000256" key="9">
    <source>
        <dbReference type="ARBA" id="ARBA00022723"/>
    </source>
</evidence>
<evidence type="ECO:0000259" key="23">
    <source>
        <dbReference type="PROSITE" id="PS51677"/>
    </source>
</evidence>
<keyword evidence="9" id="KW-0479">Metal-binding</keyword>
<protein>
    <recommendedName>
        <fullName evidence="20">chitin deacetylase</fullName>
        <ecNumber evidence="20">3.5.1.41</ecNumber>
    </recommendedName>
</protein>
<dbReference type="GO" id="GO:0005886">
    <property type="term" value="C:plasma membrane"/>
    <property type="evidence" value="ECO:0007669"/>
    <property type="project" value="UniProtKB-SubCell"/>
</dbReference>
<accession>A0A9N9BN00</accession>
<comment type="similarity">
    <text evidence="4">Belongs to the polysaccharide deacetylase family.</text>
</comment>
<comment type="subcellular location">
    <subcellularLocation>
        <location evidence="3">Cell membrane</location>
        <topology evidence="3">Lipid-anchor</topology>
        <topology evidence="3">GPI-anchor</topology>
    </subcellularLocation>
    <subcellularLocation>
        <location evidence="2">Secreted</location>
        <location evidence="2">Cell wall</location>
    </subcellularLocation>
</comment>
<evidence type="ECO:0000256" key="14">
    <source>
        <dbReference type="ARBA" id="ARBA00023180"/>
    </source>
</evidence>
<keyword evidence="14" id="KW-0325">Glycoprotein</keyword>
<keyword evidence="10 22" id="KW-0732">Signal</keyword>
<reference evidence="24" key="1">
    <citation type="submission" date="2021-06" db="EMBL/GenBank/DDBJ databases">
        <authorList>
            <person name="Kallberg Y."/>
            <person name="Tangrot J."/>
            <person name="Rosling A."/>
        </authorList>
    </citation>
    <scope>NUCLEOTIDE SEQUENCE</scope>
    <source>
        <strain evidence="24">CL551</strain>
    </source>
</reference>
<dbReference type="FunFam" id="3.20.20.370:FF:000004">
    <property type="entry name" value="Related to Chitin deacetylase"/>
    <property type="match status" value="1"/>
</dbReference>
<name>A0A9N9BN00_9GLOM</name>
<dbReference type="Proteomes" id="UP000789342">
    <property type="component" value="Unassembled WGS sequence"/>
</dbReference>
<dbReference type="AlphaFoldDB" id="A0A9N9BN00"/>
<proteinExistence type="inferred from homology"/>
<dbReference type="PROSITE" id="PS51677">
    <property type="entry name" value="NODB"/>
    <property type="match status" value="1"/>
</dbReference>
<evidence type="ECO:0000256" key="20">
    <source>
        <dbReference type="ARBA" id="ARBA00024056"/>
    </source>
</evidence>
<evidence type="ECO:0000256" key="4">
    <source>
        <dbReference type="ARBA" id="ARBA00010973"/>
    </source>
</evidence>
<evidence type="ECO:0000256" key="21">
    <source>
        <dbReference type="ARBA" id="ARBA00048494"/>
    </source>
</evidence>
<organism evidence="24 25">
    <name type="scientific">Acaulospora morrowiae</name>
    <dbReference type="NCBI Taxonomy" id="94023"/>
    <lineage>
        <taxon>Eukaryota</taxon>
        <taxon>Fungi</taxon>
        <taxon>Fungi incertae sedis</taxon>
        <taxon>Mucoromycota</taxon>
        <taxon>Glomeromycotina</taxon>
        <taxon>Glomeromycetes</taxon>
        <taxon>Diversisporales</taxon>
        <taxon>Acaulosporaceae</taxon>
        <taxon>Acaulospora</taxon>
    </lineage>
</organism>
<evidence type="ECO:0000256" key="2">
    <source>
        <dbReference type="ARBA" id="ARBA00004191"/>
    </source>
</evidence>
<evidence type="ECO:0000256" key="3">
    <source>
        <dbReference type="ARBA" id="ARBA00004609"/>
    </source>
</evidence>
<dbReference type="InterPro" id="IPR050248">
    <property type="entry name" value="Polysacc_deacetylase_ArnD"/>
</dbReference>
<evidence type="ECO:0000256" key="16">
    <source>
        <dbReference type="ARBA" id="ARBA00023285"/>
    </source>
</evidence>
<evidence type="ECO:0000313" key="24">
    <source>
        <dbReference type="EMBL" id="CAG8569992.1"/>
    </source>
</evidence>
<keyword evidence="7" id="KW-0964">Secreted</keyword>
<keyword evidence="13" id="KW-0472">Membrane</keyword>
<evidence type="ECO:0000256" key="1">
    <source>
        <dbReference type="ARBA" id="ARBA00001941"/>
    </source>
</evidence>
<dbReference type="GO" id="GO:0046872">
    <property type="term" value="F:metal ion binding"/>
    <property type="evidence" value="ECO:0007669"/>
    <property type="project" value="UniProtKB-KW"/>
</dbReference>
<dbReference type="InterPro" id="IPR011330">
    <property type="entry name" value="Glyco_hydro/deAcase_b/a-brl"/>
</dbReference>
<keyword evidence="25" id="KW-1185">Reference proteome</keyword>
<dbReference type="PANTHER" id="PTHR10587:SF133">
    <property type="entry name" value="CHITIN DEACETYLASE 1-RELATED"/>
    <property type="match status" value="1"/>
</dbReference>
<keyword evidence="6" id="KW-0134">Cell wall</keyword>
<comment type="cofactor">
    <cofactor evidence="1">
        <name>Co(2+)</name>
        <dbReference type="ChEBI" id="CHEBI:48828"/>
    </cofactor>
</comment>
<dbReference type="GO" id="GO:0000272">
    <property type="term" value="P:polysaccharide catabolic process"/>
    <property type="evidence" value="ECO:0007669"/>
    <property type="project" value="UniProtKB-KW"/>
</dbReference>
<dbReference type="EMBL" id="CAJVPV010004277">
    <property type="protein sequence ID" value="CAG8569992.1"/>
    <property type="molecule type" value="Genomic_DNA"/>
</dbReference>
<evidence type="ECO:0000256" key="6">
    <source>
        <dbReference type="ARBA" id="ARBA00022512"/>
    </source>
</evidence>
<dbReference type="GO" id="GO:0098552">
    <property type="term" value="C:side of membrane"/>
    <property type="evidence" value="ECO:0007669"/>
    <property type="project" value="UniProtKB-KW"/>
</dbReference>
<keyword evidence="19" id="KW-0624">Polysaccharide degradation</keyword>
<dbReference type="GO" id="GO:0006032">
    <property type="term" value="P:chitin catabolic process"/>
    <property type="evidence" value="ECO:0007669"/>
    <property type="project" value="UniProtKB-KW"/>
</dbReference>